<sequence>MQGTHPENCHPVFINLRPVLCLEGAIEIYIFIHHFLTKMQFNEHLSDCDACSDLPILNNLSILGVDFVENKKDDAK</sequence>
<proteinExistence type="predicted"/>
<dbReference type="Proteomes" id="UP000838756">
    <property type="component" value="Unassembled WGS sequence"/>
</dbReference>
<evidence type="ECO:0000313" key="1">
    <source>
        <dbReference type="EMBL" id="CAH2226660.1"/>
    </source>
</evidence>
<gene>
    <name evidence="1" type="primary">jg22422</name>
    <name evidence="1" type="ORF">PAEG_LOCUS7355</name>
</gene>
<organism evidence="1 2">
    <name type="scientific">Pararge aegeria aegeria</name>
    <dbReference type="NCBI Taxonomy" id="348720"/>
    <lineage>
        <taxon>Eukaryota</taxon>
        <taxon>Metazoa</taxon>
        <taxon>Ecdysozoa</taxon>
        <taxon>Arthropoda</taxon>
        <taxon>Hexapoda</taxon>
        <taxon>Insecta</taxon>
        <taxon>Pterygota</taxon>
        <taxon>Neoptera</taxon>
        <taxon>Endopterygota</taxon>
        <taxon>Lepidoptera</taxon>
        <taxon>Glossata</taxon>
        <taxon>Ditrysia</taxon>
        <taxon>Papilionoidea</taxon>
        <taxon>Nymphalidae</taxon>
        <taxon>Satyrinae</taxon>
        <taxon>Satyrini</taxon>
        <taxon>Parargina</taxon>
        <taxon>Pararge</taxon>
    </lineage>
</organism>
<name>A0A8S4QXR9_9NEOP</name>
<reference evidence="1" key="1">
    <citation type="submission" date="2022-03" db="EMBL/GenBank/DDBJ databases">
        <authorList>
            <person name="Lindestad O."/>
        </authorList>
    </citation>
    <scope>NUCLEOTIDE SEQUENCE</scope>
</reference>
<dbReference type="EMBL" id="CAKXAJ010021765">
    <property type="protein sequence ID" value="CAH2226660.1"/>
    <property type="molecule type" value="Genomic_DNA"/>
</dbReference>
<dbReference type="AlphaFoldDB" id="A0A8S4QXR9"/>
<accession>A0A8S4QXR9</accession>
<comment type="caution">
    <text evidence="1">The sequence shown here is derived from an EMBL/GenBank/DDBJ whole genome shotgun (WGS) entry which is preliminary data.</text>
</comment>
<protein>
    <submittedName>
        <fullName evidence="1">Jg22422 protein</fullName>
    </submittedName>
</protein>
<keyword evidence="2" id="KW-1185">Reference proteome</keyword>
<feature type="non-terminal residue" evidence="1">
    <location>
        <position position="1"/>
    </location>
</feature>
<evidence type="ECO:0000313" key="2">
    <source>
        <dbReference type="Proteomes" id="UP000838756"/>
    </source>
</evidence>